<name>A0ABT7DLK9_9ACTN</name>
<dbReference type="RefSeq" id="WP_283831772.1">
    <property type="nucleotide sequence ID" value="NZ_JASJEU010000012.1"/>
</dbReference>
<dbReference type="EMBL" id="JASJEU010000012">
    <property type="protein sequence ID" value="MDJ1650424.1"/>
    <property type="molecule type" value="Genomic_DNA"/>
</dbReference>
<evidence type="ECO:0000313" key="7">
    <source>
        <dbReference type="EMBL" id="MDJ1650424.1"/>
    </source>
</evidence>
<dbReference type="PANTHER" id="PTHR43400">
    <property type="entry name" value="FUMARATE REDUCTASE"/>
    <property type="match status" value="1"/>
</dbReference>
<evidence type="ECO:0000256" key="1">
    <source>
        <dbReference type="ARBA" id="ARBA00001974"/>
    </source>
</evidence>
<evidence type="ECO:0000313" key="8">
    <source>
        <dbReference type="Proteomes" id="UP001232750"/>
    </source>
</evidence>
<evidence type="ECO:0000256" key="5">
    <source>
        <dbReference type="SAM" id="SignalP"/>
    </source>
</evidence>
<evidence type="ECO:0000256" key="4">
    <source>
        <dbReference type="ARBA" id="ARBA00023002"/>
    </source>
</evidence>
<keyword evidence="5" id="KW-0732">Signal</keyword>
<evidence type="ECO:0000256" key="3">
    <source>
        <dbReference type="ARBA" id="ARBA00022827"/>
    </source>
</evidence>
<evidence type="ECO:0000256" key="2">
    <source>
        <dbReference type="ARBA" id="ARBA00022630"/>
    </source>
</evidence>
<comment type="cofactor">
    <cofactor evidence="1">
        <name>FAD</name>
        <dbReference type="ChEBI" id="CHEBI:57692"/>
    </cofactor>
</comment>
<dbReference type="InterPro" id="IPR036188">
    <property type="entry name" value="FAD/NAD-bd_sf"/>
</dbReference>
<evidence type="ECO:0000259" key="6">
    <source>
        <dbReference type="Pfam" id="PF00890"/>
    </source>
</evidence>
<keyword evidence="3" id="KW-0274">FAD</keyword>
<dbReference type="Gene3D" id="3.90.700.10">
    <property type="entry name" value="Succinate dehydrogenase/fumarate reductase flavoprotein, catalytic domain"/>
    <property type="match status" value="1"/>
</dbReference>
<keyword evidence="4" id="KW-0560">Oxidoreductase</keyword>
<protein>
    <submittedName>
        <fullName evidence="7">FAD-dependent oxidoreductase</fullName>
    </submittedName>
</protein>
<comment type="caution">
    <text evidence="7">The sequence shown here is derived from an EMBL/GenBank/DDBJ whole genome shotgun (WGS) entry which is preliminary data.</text>
</comment>
<feature type="chain" id="PRO_5045210936" evidence="5">
    <location>
        <begin position="24"/>
        <end position="505"/>
    </location>
</feature>
<dbReference type="PANTHER" id="PTHR43400:SF7">
    <property type="entry name" value="FAD-DEPENDENT OXIDOREDUCTASE 2 FAD BINDING DOMAIN-CONTAINING PROTEIN"/>
    <property type="match status" value="1"/>
</dbReference>
<dbReference type="InterPro" id="IPR050315">
    <property type="entry name" value="FAD-oxidoreductase_2"/>
</dbReference>
<dbReference type="PROSITE" id="PS51257">
    <property type="entry name" value="PROKAR_LIPOPROTEIN"/>
    <property type="match status" value="1"/>
</dbReference>
<accession>A0ABT7DLK9</accession>
<dbReference type="Gene3D" id="3.50.50.60">
    <property type="entry name" value="FAD/NAD(P)-binding domain"/>
    <property type="match status" value="1"/>
</dbReference>
<proteinExistence type="predicted"/>
<keyword evidence="2" id="KW-0285">Flavoprotein</keyword>
<feature type="signal peptide" evidence="5">
    <location>
        <begin position="1"/>
        <end position="23"/>
    </location>
</feature>
<organism evidence="7 8">
    <name type="scientific">Gordonibacter faecis</name>
    <dbReference type="NCBI Taxonomy" id="3047475"/>
    <lineage>
        <taxon>Bacteria</taxon>
        <taxon>Bacillati</taxon>
        <taxon>Actinomycetota</taxon>
        <taxon>Coriobacteriia</taxon>
        <taxon>Eggerthellales</taxon>
        <taxon>Eggerthellaceae</taxon>
        <taxon>Gordonibacter</taxon>
    </lineage>
</organism>
<keyword evidence="8" id="KW-1185">Reference proteome</keyword>
<gene>
    <name evidence="7" type="ORF">QNJ86_06395</name>
</gene>
<feature type="domain" description="FAD-dependent oxidoreductase 2 FAD-binding" evidence="6">
    <location>
        <begin position="61"/>
        <end position="484"/>
    </location>
</feature>
<dbReference type="Pfam" id="PF00890">
    <property type="entry name" value="FAD_binding_2"/>
    <property type="match status" value="1"/>
</dbReference>
<dbReference type="Proteomes" id="UP001232750">
    <property type="component" value="Unassembled WGS sequence"/>
</dbReference>
<dbReference type="SUPFAM" id="SSF51905">
    <property type="entry name" value="FAD/NAD(P)-binding domain"/>
    <property type="match status" value="1"/>
</dbReference>
<dbReference type="InterPro" id="IPR003953">
    <property type="entry name" value="FAD-dep_OxRdtase_2_FAD-bd"/>
</dbReference>
<dbReference type="InterPro" id="IPR027477">
    <property type="entry name" value="Succ_DH/fumarate_Rdtase_cat_sf"/>
</dbReference>
<reference evidence="7 8" key="1">
    <citation type="submission" date="2023-05" db="EMBL/GenBank/DDBJ databases">
        <title>Gordonibacter KGMB12511T sp. nov., isolated from faeces of healthy Korean.</title>
        <authorList>
            <person name="Kim H.S."/>
            <person name="Kim J.-S."/>
            <person name="Suh M.K."/>
            <person name="Eom M.K."/>
            <person name="Do H.E."/>
            <person name="Lee J.-S."/>
        </authorList>
    </citation>
    <scope>NUCLEOTIDE SEQUENCE [LARGE SCALE GENOMIC DNA]</scope>
    <source>
        <strain evidence="7 8">KGMB12511</strain>
    </source>
</reference>
<sequence>MERRAFFKLAGTSAVLAAAGGLAACSGTDVPAPLAPPSSEEENATSQVADDPAVSFTSDVDVLVVGSGIAGLSAAMAPLEAGRSVLIAEKLDLLGGESYASTGVMHVSGSAVQKEAGISVTADQAWDARKQEFADAGVTDFDFAKRLFLAAPDWVDHVVDTYGAQFEDPRDYVQNGGPSGILLPKRGIGDMESVMTPLRDGLTAKGATFSTGVRGTAFILDEADNVCGMRFRDVKTNAPVDVRARLVVVATGGFASSQPLVHANVPSQERIGCYTTASMGEGQKLCAYLGGQLNDMDKAAPLTSDLPQVAAWGLFGPVLIVDALGHRFAREDDVNAAANACAADERGYWWTVFGQGLSTGAQAHSVAQVTAKNAKRLVGPFDDVEALAGGLGVPADTLKDAFSQYEHLVSEGKDPDFGRVAYLQKIEPPYYALKQFPVRYKTRGGARTDGDGRLLKASGSVIPNVYCCGSVAAGSVAGLATNGAFGLIVGRAVAKALDEADTAAS</sequence>
<dbReference type="SUPFAM" id="SSF56425">
    <property type="entry name" value="Succinate dehydrogenase/fumarate reductase flavoprotein, catalytic domain"/>
    <property type="match status" value="1"/>
</dbReference>